<dbReference type="PANTHER" id="PTHR43750">
    <property type="entry name" value="UDP-GLUCOSE 6-DEHYDROGENASE TUAD"/>
    <property type="match status" value="1"/>
</dbReference>
<dbReference type="RefSeq" id="WP_012713421.1">
    <property type="nucleotide sequence ID" value="NC_012589.1"/>
</dbReference>
<comment type="similarity">
    <text evidence="2 7">Belongs to the UDP-glucose/GDP-mannose dehydrogenase family.</text>
</comment>
<dbReference type="EC" id="1.1.1.22" evidence="3 7"/>
<feature type="binding site" evidence="10">
    <location>
        <position position="83"/>
    </location>
    <ligand>
        <name>NAD(+)</name>
        <dbReference type="ChEBI" id="CHEBI:57540"/>
    </ligand>
</feature>
<dbReference type="InterPro" id="IPR028357">
    <property type="entry name" value="UDPglc_DH_bac"/>
</dbReference>
<evidence type="ECO:0000256" key="3">
    <source>
        <dbReference type="ARBA" id="ARBA00012954"/>
    </source>
</evidence>
<dbReference type="PIRSF" id="PIRSF000124">
    <property type="entry name" value="UDPglc_GDPman_dh"/>
    <property type="match status" value="1"/>
</dbReference>
<dbReference type="Pfam" id="PF03720">
    <property type="entry name" value="UDPG_MGDP_dh_C"/>
    <property type="match status" value="1"/>
</dbReference>
<dbReference type="InterPro" id="IPR036291">
    <property type="entry name" value="NAD(P)-bd_dom_sf"/>
</dbReference>
<gene>
    <name evidence="12" type="ordered locus">LS215_1019</name>
</gene>
<dbReference type="SMART" id="SM00984">
    <property type="entry name" value="UDPG_MGDP_dh_C"/>
    <property type="match status" value="1"/>
</dbReference>
<feature type="binding site" evidence="10">
    <location>
        <position position="143"/>
    </location>
    <ligand>
        <name>NAD(+)</name>
        <dbReference type="ChEBI" id="CHEBI:57540"/>
    </ligand>
</feature>
<dbReference type="SUPFAM" id="SSF51735">
    <property type="entry name" value="NAD(P)-binding Rossmann-fold domains"/>
    <property type="match status" value="1"/>
</dbReference>
<dbReference type="InterPro" id="IPR036220">
    <property type="entry name" value="UDP-Glc/GDP-Man_DH_C_sf"/>
</dbReference>
<evidence type="ECO:0000256" key="9">
    <source>
        <dbReference type="PIRSR" id="PIRSR500134-2"/>
    </source>
</evidence>
<organism evidence="12 13">
    <name type="scientific">Saccharolobus islandicus (strain L.S.2.15 / Lassen #1)</name>
    <name type="common">Sulfolobus islandicus</name>
    <dbReference type="NCBI Taxonomy" id="429572"/>
    <lineage>
        <taxon>Archaea</taxon>
        <taxon>Thermoproteota</taxon>
        <taxon>Thermoprotei</taxon>
        <taxon>Sulfolobales</taxon>
        <taxon>Sulfolobaceae</taxon>
        <taxon>Saccharolobus</taxon>
    </lineage>
</organism>
<sequence length="404" mass="44706">MIIGIVGLGYVGLVTGAVLADQGHYVIGVDIDEKKVNGLNCNRIPIYEPGLDELIMKNKKKIQFTTNYSDLSDANIVFIAVSTPTINGKIFLDYIYSAGENLQKILNKESVIVIKSTVVPGTSRKVKEITKREVIVNPEFLREGSAITDTKHPERIVIGGDDEKAIKLIEDLWSFTNSPIIKTSMEEAELIKYAANSFLAVKISFINEIANLCEKIPNCDINNIAKAIGMDKRISPYFLNAGLGFGGSCFPKDTLAITSFAKDLGERLHIVEAAIEVNNERPFRAVKMMEDLIGKLENKSICILGIAFKPNTDDTRESVGLKIAKLIREKGGKVIVYDPKAKADLEMVSLDECINKADGIIIATEWDEFRGLEDRLKGKYVVDGRRILNYKKLEKGKFKAIGVS</sequence>
<evidence type="ECO:0000256" key="8">
    <source>
        <dbReference type="PIRSR" id="PIRSR500134-1"/>
    </source>
</evidence>
<dbReference type="NCBIfam" id="TIGR03026">
    <property type="entry name" value="NDP-sugDHase"/>
    <property type="match status" value="1"/>
</dbReference>
<accession>C3MNU0</accession>
<feature type="binding site" evidence="10">
    <location>
        <position position="252"/>
    </location>
    <ligand>
        <name>NAD(+)</name>
        <dbReference type="ChEBI" id="CHEBI:57540"/>
    </ligand>
</feature>
<evidence type="ECO:0000256" key="4">
    <source>
        <dbReference type="ARBA" id="ARBA00023002"/>
    </source>
</evidence>
<dbReference type="GeneID" id="7797523"/>
<reference evidence="12 13" key="1">
    <citation type="journal article" date="2009" name="Proc. Natl. Acad. Sci. U.S.A.">
        <title>Biogeography of the Sulfolobus islandicus pan-genome.</title>
        <authorList>
            <person name="Reno M.L."/>
            <person name="Held N.L."/>
            <person name="Fields C.J."/>
            <person name="Burke P.V."/>
            <person name="Whitaker R.J."/>
        </authorList>
    </citation>
    <scope>NUCLEOTIDE SEQUENCE [LARGE SCALE GENOMIC DNA]</scope>
    <source>
        <strain evidence="13">L.S.2.15 / Lassen #1</strain>
    </source>
</reference>
<dbReference type="KEGG" id="sis:LS215_1019"/>
<feature type="binding site" evidence="10">
    <location>
        <position position="117"/>
    </location>
    <ligand>
        <name>NAD(+)</name>
        <dbReference type="ChEBI" id="CHEBI:57540"/>
    </ligand>
</feature>
<feature type="binding site" evidence="10">
    <location>
        <position position="30"/>
    </location>
    <ligand>
        <name>NAD(+)</name>
        <dbReference type="ChEBI" id="CHEBI:57540"/>
    </ligand>
</feature>
<dbReference type="GO" id="GO:0006065">
    <property type="term" value="P:UDP-glucuronate biosynthetic process"/>
    <property type="evidence" value="ECO:0007669"/>
    <property type="project" value="UniProtKB-UniPathway"/>
</dbReference>
<evidence type="ECO:0000256" key="1">
    <source>
        <dbReference type="ARBA" id="ARBA00004701"/>
    </source>
</evidence>
<feature type="binding site" evidence="10">
    <location>
        <position position="35"/>
    </location>
    <ligand>
        <name>NAD(+)</name>
        <dbReference type="ChEBI" id="CHEBI:57540"/>
    </ligand>
</feature>
<keyword evidence="5 7" id="KW-0520">NAD</keyword>
<dbReference type="InterPro" id="IPR001732">
    <property type="entry name" value="UDP-Glc/GDP-Man_DH_N"/>
</dbReference>
<feature type="domain" description="UDP-glucose/GDP-mannose dehydrogenase C-terminal" evidence="11">
    <location>
        <begin position="302"/>
        <end position="390"/>
    </location>
</feature>
<dbReference type="HOGENOM" id="CLU_023810_1_2_2"/>
<evidence type="ECO:0000256" key="5">
    <source>
        <dbReference type="ARBA" id="ARBA00023027"/>
    </source>
</evidence>
<evidence type="ECO:0000256" key="7">
    <source>
        <dbReference type="PIRNR" id="PIRNR000124"/>
    </source>
</evidence>
<dbReference type="EMBL" id="CP001399">
    <property type="protein sequence ID" value="ACP35053.1"/>
    <property type="molecule type" value="Genomic_DNA"/>
</dbReference>
<dbReference type="InterPro" id="IPR017476">
    <property type="entry name" value="UDP-Glc/GDP-Man"/>
</dbReference>
<evidence type="ECO:0000256" key="2">
    <source>
        <dbReference type="ARBA" id="ARBA00006601"/>
    </source>
</evidence>
<dbReference type="Pfam" id="PF03721">
    <property type="entry name" value="UDPG_MGDP_dh_N"/>
    <property type="match status" value="1"/>
</dbReference>
<feature type="binding site" evidence="9">
    <location>
        <position position="246"/>
    </location>
    <ligand>
        <name>substrate</name>
    </ligand>
</feature>
<dbReference type="AlphaFoldDB" id="C3MNU0"/>
<evidence type="ECO:0000256" key="6">
    <source>
        <dbReference type="ARBA" id="ARBA00047473"/>
    </source>
</evidence>
<protein>
    <recommendedName>
        <fullName evidence="3 7">UDP-glucose 6-dehydrogenase</fullName>
        <ecNumber evidence="3 7">1.1.1.22</ecNumber>
    </recommendedName>
</protein>
<evidence type="ECO:0000259" key="11">
    <source>
        <dbReference type="SMART" id="SM00984"/>
    </source>
</evidence>
<dbReference type="Pfam" id="PF00984">
    <property type="entry name" value="UDPG_MGDP_dh"/>
    <property type="match status" value="1"/>
</dbReference>
<feature type="binding site" evidence="10">
    <location>
        <position position="316"/>
    </location>
    <ligand>
        <name>NAD(+)</name>
        <dbReference type="ChEBI" id="CHEBI:57540"/>
    </ligand>
</feature>
<dbReference type="InterPro" id="IPR014027">
    <property type="entry name" value="UDP-Glc/GDP-Man_DH_C"/>
</dbReference>
<proteinExistence type="inferred from homology"/>
<dbReference type="SUPFAM" id="SSF48179">
    <property type="entry name" value="6-phosphogluconate dehydrogenase C-terminal domain-like"/>
    <property type="match status" value="1"/>
</dbReference>
<dbReference type="Gene3D" id="3.40.50.720">
    <property type="entry name" value="NAD(P)-binding Rossmann-like Domain"/>
    <property type="match status" value="2"/>
</dbReference>
<dbReference type="GO" id="GO:0051287">
    <property type="term" value="F:NAD binding"/>
    <property type="evidence" value="ECO:0007669"/>
    <property type="project" value="InterPro"/>
</dbReference>
<name>C3MNU0_SACI2</name>
<dbReference type="PIRSF" id="PIRSF500134">
    <property type="entry name" value="UDPglc_DH_bac"/>
    <property type="match status" value="1"/>
</dbReference>
<dbReference type="SUPFAM" id="SSF52413">
    <property type="entry name" value="UDP-glucose/GDP-mannose dehydrogenase C-terminal domain"/>
    <property type="match status" value="1"/>
</dbReference>
<evidence type="ECO:0000256" key="10">
    <source>
        <dbReference type="PIRSR" id="PIRSR500134-3"/>
    </source>
</evidence>
<dbReference type="UniPathway" id="UPA00038">
    <property type="reaction ID" value="UER00491"/>
</dbReference>
<dbReference type="InterPro" id="IPR014026">
    <property type="entry name" value="UDP-Glc/GDP-Man_DH_dimer"/>
</dbReference>
<dbReference type="Gene3D" id="1.20.5.100">
    <property type="entry name" value="Cytochrome c1, transmembrane anchor, C-terminal"/>
    <property type="match status" value="1"/>
</dbReference>
<feature type="binding site" evidence="9">
    <location>
        <position position="192"/>
    </location>
    <ligand>
        <name>substrate</name>
    </ligand>
</feature>
<dbReference type="GO" id="GO:0003979">
    <property type="term" value="F:UDP-glucose 6-dehydrogenase activity"/>
    <property type="evidence" value="ECO:0007669"/>
    <property type="project" value="UniProtKB-EC"/>
</dbReference>
<comment type="catalytic activity">
    <reaction evidence="6 7">
        <text>UDP-alpha-D-glucose + 2 NAD(+) + H2O = UDP-alpha-D-glucuronate + 2 NADH + 3 H(+)</text>
        <dbReference type="Rhea" id="RHEA:23596"/>
        <dbReference type="ChEBI" id="CHEBI:15377"/>
        <dbReference type="ChEBI" id="CHEBI:15378"/>
        <dbReference type="ChEBI" id="CHEBI:57540"/>
        <dbReference type="ChEBI" id="CHEBI:57945"/>
        <dbReference type="ChEBI" id="CHEBI:58052"/>
        <dbReference type="ChEBI" id="CHEBI:58885"/>
        <dbReference type="EC" id="1.1.1.22"/>
    </reaction>
</comment>
<comment type="pathway">
    <text evidence="1">Nucleotide-sugar biosynthesis; UDP-alpha-D-glucuronate biosynthesis; UDP-alpha-D-glucuronate from UDP-alpha-D-glucose: step 1/1.</text>
</comment>
<dbReference type="OrthoDB" id="372050at2157"/>
<feature type="binding site" evidence="9">
    <location>
        <position position="309"/>
    </location>
    <ligand>
        <name>substrate</name>
    </ligand>
</feature>
<dbReference type="InterPro" id="IPR008927">
    <property type="entry name" value="6-PGluconate_DH-like_C_sf"/>
</dbReference>
<feature type="active site" description="Nucleophile" evidence="8">
    <location>
        <position position="249"/>
    </location>
</feature>
<keyword evidence="4 7" id="KW-0560">Oxidoreductase</keyword>
<feature type="binding site" evidence="9">
    <location>
        <begin position="140"/>
        <end position="143"/>
    </location>
    <ligand>
        <name>substrate</name>
    </ligand>
</feature>
<evidence type="ECO:0000313" key="13">
    <source>
        <dbReference type="Proteomes" id="UP000001747"/>
    </source>
</evidence>
<dbReference type="Proteomes" id="UP000001747">
    <property type="component" value="Chromosome"/>
</dbReference>
<dbReference type="PANTHER" id="PTHR43750:SF3">
    <property type="entry name" value="UDP-GLUCOSE 6-DEHYDROGENASE TUAD"/>
    <property type="match status" value="1"/>
</dbReference>
<feature type="binding site" evidence="9">
    <location>
        <begin position="238"/>
        <end position="242"/>
    </location>
    <ligand>
        <name>substrate</name>
    </ligand>
</feature>
<evidence type="ECO:0000313" key="12">
    <source>
        <dbReference type="EMBL" id="ACP35053.1"/>
    </source>
</evidence>
<dbReference type="GO" id="GO:0000271">
    <property type="term" value="P:polysaccharide biosynthetic process"/>
    <property type="evidence" value="ECO:0007669"/>
    <property type="project" value="InterPro"/>
</dbReference>